<dbReference type="RefSeq" id="WP_252800417.1">
    <property type="nucleotide sequence ID" value="NZ_BAAABM010000009.1"/>
</dbReference>
<accession>A0ABP3FVH6</accession>
<protein>
    <submittedName>
        <fullName evidence="3">Uncharacterized protein</fullName>
    </submittedName>
</protein>
<evidence type="ECO:0000256" key="2">
    <source>
        <dbReference type="SAM" id="Phobius"/>
    </source>
</evidence>
<gene>
    <name evidence="3" type="ORF">GCM10010151_14790</name>
</gene>
<keyword evidence="4" id="KW-1185">Reference proteome</keyword>
<evidence type="ECO:0000313" key="4">
    <source>
        <dbReference type="Proteomes" id="UP001501822"/>
    </source>
</evidence>
<organism evidence="3 4">
    <name type="scientific">Actinoallomurus spadix</name>
    <dbReference type="NCBI Taxonomy" id="79912"/>
    <lineage>
        <taxon>Bacteria</taxon>
        <taxon>Bacillati</taxon>
        <taxon>Actinomycetota</taxon>
        <taxon>Actinomycetes</taxon>
        <taxon>Streptosporangiales</taxon>
        <taxon>Thermomonosporaceae</taxon>
        <taxon>Actinoallomurus</taxon>
    </lineage>
</organism>
<name>A0ABP3FVH6_9ACTN</name>
<proteinExistence type="predicted"/>
<sequence length="173" mass="18469">MRPRDGVPGMVARLLPASVVRPACLLLGGVAGLVLVAVALTPSAPHRRPGRPVVDVERPTPVAAPSTTPTAPAWRDDARDTAAVVYYRSADPRAAGHVRDVIWTAPILRVYTDLPAADANSPDALALCRTGAAYLEVRGRSPVVFVHARERDGYPVLANKMDLKDDCRLGRVP</sequence>
<keyword evidence="2" id="KW-1133">Transmembrane helix</keyword>
<dbReference type="EMBL" id="BAAABM010000009">
    <property type="protein sequence ID" value="GAA0325891.1"/>
    <property type="molecule type" value="Genomic_DNA"/>
</dbReference>
<dbReference type="Proteomes" id="UP001501822">
    <property type="component" value="Unassembled WGS sequence"/>
</dbReference>
<keyword evidence="2" id="KW-0472">Membrane</keyword>
<reference evidence="4" key="1">
    <citation type="journal article" date="2019" name="Int. J. Syst. Evol. Microbiol.">
        <title>The Global Catalogue of Microorganisms (GCM) 10K type strain sequencing project: providing services to taxonomists for standard genome sequencing and annotation.</title>
        <authorList>
            <consortium name="The Broad Institute Genomics Platform"/>
            <consortium name="The Broad Institute Genome Sequencing Center for Infectious Disease"/>
            <person name="Wu L."/>
            <person name="Ma J."/>
        </authorList>
    </citation>
    <scope>NUCLEOTIDE SEQUENCE [LARGE SCALE GENOMIC DNA]</scope>
    <source>
        <strain evidence="4">JCM 3146</strain>
    </source>
</reference>
<feature type="compositionally biased region" description="Low complexity" evidence="1">
    <location>
        <begin position="59"/>
        <end position="72"/>
    </location>
</feature>
<feature type="region of interest" description="Disordered" evidence="1">
    <location>
        <begin position="44"/>
        <end position="72"/>
    </location>
</feature>
<evidence type="ECO:0000256" key="1">
    <source>
        <dbReference type="SAM" id="MobiDB-lite"/>
    </source>
</evidence>
<keyword evidence="2" id="KW-0812">Transmembrane</keyword>
<evidence type="ECO:0000313" key="3">
    <source>
        <dbReference type="EMBL" id="GAA0325891.1"/>
    </source>
</evidence>
<comment type="caution">
    <text evidence="3">The sequence shown here is derived from an EMBL/GenBank/DDBJ whole genome shotgun (WGS) entry which is preliminary data.</text>
</comment>
<feature type="transmembrane region" description="Helical" evidence="2">
    <location>
        <begin position="20"/>
        <end position="41"/>
    </location>
</feature>